<dbReference type="GO" id="GO:0005829">
    <property type="term" value="C:cytosol"/>
    <property type="evidence" value="ECO:0007669"/>
    <property type="project" value="TreeGrafter"/>
</dbReference>
<dbReference type="EMBL" id="MSDW01000001">
    <property type="protein sequence ID" value="OKY78952.1"/>
    <property type="molecule type" value="Genomic_DNA"/>
</dbReference>
<organism evidence="3 4">
    <name type="scientific">Methanohalarchaeum thermophilum</name>
    <dbReference type="NCBI Taxonomy" id="1903181"/>
    <lineage>
        <taxon>Archaea</taxon>
        <taxon>Methanobacteriati</taxon>
        <taxon>Methanobacteriota</taxon>
        <taxon>Methanonatronarchaeia</taxon>
        <taxon>Methanonatronarchaeales</taxon>
        <taxon>Methanonatronarchaeaceae</taxon>
        <taxon>Candidatus Methanohalarchaeum</taxon>
    </lineage>
</organism>
<proteinExistence type="predicted"/>
<dbReference type="STRING" id="1903181.BTN85_1457"/>
<reference evidence="3" key="1">
    <citation type="submission" date="2016-12" db="EMBL/GenBank/DDBJ databases">
        <title>Discovery of methanogenic haloarchaea.</title>
        <authorList>
            <person name="Sorokin D.Y."/>
            <person name="Makarova K.S."/>
            <person name="Abbas B."/>
            <person name="Ferrer M."/>
            <person name="Golyshin P.N."/>
        </authorList>
    </citation>
    <scope>NUCLEOTIDE SEQUENCE [LARGE SCALE GENOMIC DNA]</scope>
    <source>
        <strain evidence="3">HMET1</strain>
    </source>
</reference>
<evidence type="ECO:0000259" key="2">
    <source>
        <dbReference type="Pfam" id="PF02538"/>
    </source>
</evidence>
<dbReference type="FunCoup" id="A0A1Q6DXB5">
    <property type="interactions" value="2"/>
</dbReference>
<evidence type="ECO:0000313" key="4">
    <source>
        <dbReference type="Proteomes" id="UP000185744"/>
    </source>
</evidence>
<dbReference type="Proteomes" id="UP000185744">
    <property type="component" value="Unassembled WGS sequence"/>
</dbReference>
<protein>
    <submittedName>
        <fullName evidence="3">N-methylhydantoinase B/acetone carboxylase, alpha subunit</fullName>
    </submittedName>
</protein>
<dbReference type="AlphaFoldDB" id="A0A1Q6DXB5"/>
<dbReference type="PANTHER" id="PTHR11365">
    <property type="entry name" value="5-OXOPROLINASE RELATED"/>
    <property type="match status" value="1"/>
</dbReference>
<dbReference type="GO" id="GO:0006749">
    <property type="term" value="P:glutathione metabolic process"/>
    <property type="evidence" value="ECO:0007669"/>
    <property type="project" value="TreeGrafter"/>
</dbReference>
<dbReference type="InterPro" id="IPR003692">
    <property type="entry name" value="Hydantoinase_B"/>
</dbReference>
<dbReference type="PANTHER" id="PTHR11365:SF23">
    <property type="entry name" value="HYPOTHETICAL 5-OXOPROLINASE (EUROFUNG)-RELATED"/>
    <property type="match status" value="1"/>
</dbReference>
<keyword evidence="4" id="KW-1185">Reference proteome</keyword>
<sequence>MNISPSDFEVMRHSFTAIPEQMGASLMRSAYSPNIKERKDESCAIFSPKGHLLAQAEHIPVHLGAMPVAVKVATKECKPSEGDQVILNNPFKGGTHLPDVTLIKPVYYNNEHVGYTVNRAHHADVGGDVPGSMPGDSKKLEEEGIIISPTLAVKDKKLNRDIKNLFKEMRSPKERIGDLNAQIGANNKGASEFIKTIDKFGLNRYKNFIEDYFNYSKSKSHKMIQKLPNGVFNSKDYLEWRDKEVKIKVQIEISDDELTFDFQGTSDQIYGNINAPFQVTLSAIYYILKCLLPKEVPLNYGSYDPIGVKAPEGSVVNAKPPVAVSAGNVETSQRIVELILRALEPALPDKIPAESTGSMNNLAIGNDRFTYYETIGGGAGATSKQDGEDGVHVHMTNTKNTPIEALENYYPLKVDKYKLRNNSGGKGKYNGGEGLIREIKVKEDSKLSIQSERRKNTPKGAKKGENGKKGKNILIKGNQEIKLNSKVSRKIKKSESIRICTPGGGGWGKN</sequence>
<accession>A0A1Q6DXB5</accession>
<feature type="compositionally biased region" description="Basic and acidic residues" evidence="1">
    <location>
        <begin position="445"/>
        <end position="455"/>
    </location>
</feature>
<dbReference type="GO" id="GO:0017168">
    <property type="term" value="F:5-oxoprolinase (ATP-hydrolyzing) activity"/>
    <property type="evidence" value="ECO:0007669"/>
    <property type="project" value="TreeGrafter"/>
</dbReference>
<evidence type="ECO:0000313" key="3">
    <source>
        <dbReference type="EMBL" id="OKY78952.1"/>
    </source>
</evidence>
<name>A0A1Q6DXB5_METT1</name>
<dbReference type="Pfam" id="PF02538">
    <property type="entry name" value="Hydantoinase_B"/>
    <property type="match status" value="1"/>
</dbReference>
<dbReference type="InParanoid" id="A0A1Q6DXB5"/>
<feature type="domain" description="Hydantoinase B/oxoprolinase" evidence="2">
    <location>
        <begin position="5"/>
        <end position="509"/>
    </location>
</feature>
<evidence type="ECO:0000256" key="1">
    <source>
        <dbReference type="SAM" id="MobiDB-lite"/>
    </source>
</evidence>
<comment type="caution">
    <text evidence="3">The sequence shown here is derived from an EMBL/GenBank/DDBJ whole genome shotgun (WGS) entry which is preliminary data.</text>
</comment>
<gene>
    <name evidence="3" type="ORF">BTN85_1457</name>
</gene>
<dbReference type="InterPro" id="IPR045079">
    <property type="entry name" value="Oxoprolinase-like"/>
</dbReference>
<feature type="region of interest" description="Disordered" evidence="1">
    <location>
        <begin position="445"/>
        <end position="477"/>
    </location>
</feature>